<organism evidence="12 13">
    <name type="scientific">Penicillium citrinum</name>
    <dbReference type="NCBI Taxonomy" id="5077"/>
    <lineage>
        <taxon>Eukaryota</taxon>
        <taxon>Fungi</taxon>
        <taxon>Dikarya</taxon>
        <taxon>Ascomycota</taxon>
        <taxon>Pezizomycotina</taxon>
        <taxon>Eurotiomycetes</taxon>
        <taxon>Eurotiomycetidae</taxon>
        <taxon>Eurotiales</taxon>
        <taxon>Aspergillaceae</taxon>
        <taxon>Penicillium</taxon>
    </lineage>
</organism>
<dbReference type="InterPro" id="IPR036457">
    <property type="entry name" value="PPM-type-like_dom_sf"/>
</dbReference>
<dbReference type="EMBL" id="JAPQKT010000003">
    <property type="protein sequence ID" value="KAJ5235378.1"/>
    <property type="molecule type" value="Genomic_DNA"/>
</dbReference>
<evidence type="ECO:0000256" key="5">
    <source>
        <dbReference type="ARBA" id="ARBA00022801"/>
    </source>
</evidence>
<dbReference type="CDD" id="cd00143">
    <property type="entry name" value="PP2Cc"/>
    <property type="match status" value="1"/>
</dbReference>
<dbReference type="Gene3D" id="3.60.40.10">
    <property type="entry name" value="PPM-type phosphatase domain"/>
    <property type="match status" value="1"/>
</dbReference>
<dbReference type="GO" id="GO:0046872">
    <property type="term" value="F:metal ion binding"/>
    <property type="evidence" value="ECO:0007669"/>
    <property type="project" value="UniProtKB-KW"/>
</dbReference>
<dbReference type="PROSITE" id="PS01032">
    <property type="entry name" value="PPM_1"/>
    <property type="match status" value="1"/>
</dbReference>
<dbReference type="PANTHER" id="PTHR13832:SF803">
    <property type="entry name" value="PROTEIN PHOSPHATASE 1G"/>
    <property type="match status" value="1"/>
</dbReference>
<dbReference type="InterPro" id="IPR001932">
    <property type="entry name" value="PPM-type_phosphatase-like_dom"/>
</dbReference>
<dbReference type="SUPFAM" id="SSF81606">
    <property type="entry name" value="PP2C-like"/>
    <property type="match status" value="1"/>
</dbReference>
<dbReference type="EC" id="3.1.3.16" evidence="3"/>
<keyword evidence="7 9" id="KW-0904">Protein phosphatase</keyword>
<dbReference type="PROSITE" id="PS51746">
    <property type="entry name" value="PPM_2"/>
    <property type="match status" value="1"/>
</dbReference>
<dbReference type="InterPro" id="IPR015655">
    <property type="entry name" value="PP2C"/>
</dbReference>
<evidence type="ECO:0000256" key="7">
    <source>
        <dbReference type="ARBA" id="ARBA00022912"/>
    </source>
</evidence>
<evidence type="ECO:0000256" key="6">
    <source>
        <dbReference type="ARBA" id="ARBA00022842"/>
    </source>
</evidence>
<dbReference type="GO" id="GO:0004722">
    <property type="term" value="F:protein serine/threonine phosphatase activity"/>
    <property type="evidence" value="ECO:0007669"/>
    <property type="project" value="UniProtKB-EC"/>
</dbReference>
<keyword evidence="4" id="KW-0479">Metal-binding</keyword>
<keyword evidence="6" id="KW-0460">Magnesium</keyword>
<dbReference type="GeneID" id="81382633"/>
<keyword evidence="5 9" id="KW-0378">Hydrolase</keyword>
<dbReference type="OrthoDB" id="659at2759"/>
<comment type="cofactor">
    <cofactor evidence="1">
        <name>Mn(2+)</name>
        <dbReference type="ChEBI" id="CHEBI:29035"/>
    </cofactor>
</comment>
<evidence type="ECO:0000256" key="1">
    <source>
        <dbReference type="ARBA" id="ARBA00001936"/>
    </source>
</evidence>
<feature type="compositionally biased region" description="Basic and acidic residues" evidence="10">
    <location>
        <begin position="165"/>
        <end position="177"/>
    </location>
</feature>
<dbReference type="SMART" id="SM00332">
    <property type="entry name" value="PP2Cc"/>
    <property type="match status" value="1"/>
</dbReference>
<dbReference type="Proteomes" id="UP001147733">
    <property type="component" value="Unassembled WGS sequence"/>
</dbReference>
<comment type="similarity">
    <text evidence="2 9">Belongs to the PP2C family.</text>
</comment>
<dbReference type="Pfam" id="PF00481">
    <property type="entry name" value="PP2C"/>
    <property type="match status" value="1"/>
</dbReference>
<accession>A0A9W9P7B9</accession>
<feature type="region of interest" description="Disordered" evidence="10">
    <location>
        <begin position="165"/>
        <end position="192"/>
    </location>
</feature>
<evidence type="ECO:0000256" key="3">
    <source>
        <dbReference type="ARBA" id="ARBA00013081"/>
    </source>
</evidence>
<name>A0A9W9P7B9_PENCI</name>
<dbReference type="AlphaFoldDB" id="A0A9W9P7B9"/>
<proteinExistence type="inferred from homology"/>
<evidence type="ECO:0000256" key="2">
    <source>
        <dbReference type="ARBA" id="ARBA00006702"/>
    </source>
</evidence>
<feature type="region of interest" description="Disordered" evidence="10">
    <location>
        <begin position="208"/>
        <end position="246"/>
    </location>
</feature>
<reference evidence="12" key="2">
    <citation type="journal article" date="2023" name="IMA Fungus">
        <title>Comparative genomic study of the Penicillium genus elucidates a diverse pangenome and 15 lateral gene transfer events.</title>
        <authorList>
            <person name="Petersen C."/>
            <person name="Sorensen T."/>
            <person name="Nielsen M.R."/>
            <person name="Sondergaard T.E."/>
            <person name="Sorensen J.L."/>
            <person name="Fitzpatrick D.A."/>
            <person name="Frisvad J.C."/>
            <person name="Nielsen K.L."/>
        </authorList>
    </citation>
    <scope>NUCLEOTIDE SEQUENCE</scope>
    <source>
        <strain evidence="12">IBT 23319</strain>
    </source>
</reference>
<comment type="caution">
    <text evidence="12">The sequence shown here is derived from an EMBL/GenBank/DDBJ whole genome shotgun (WGS) entry which is preliminary data.</text>
</comment>
<dbReference type="RefSeq" id="XP_056502878.1">
    <property type="nucleotide sequence ID" value="XM_056643466.1"/>
</dbReference>
<gene>
    <name evidence="12" type="ORF">N7469_004546</name>
</gene>
<evidence type="ECO:0000313" key="12">
    <source>
        <dbReference type="EMBL" id="KAJ5235378.1"/>
    </source>
</evidence>
<sequence>MFQSTLMSTPDAVTLFDVGGGQAQGSREYQEDFYTVIRPENFPAETQDKLAFFALYDGHGSGLVAEHASKRLHRLLAQRPEFERGDYAGAMKAVLADEDGLLLESFKHDSVEPAMSGSTAAICFINLTVGELVVSNLGDSHVILAERDPKTECPYHIRRLTEAHKPETPSEKARIHEAGGSVETRSGVPRVGSLNMSRTLGDLQYKSPVNTVESDSDSTPRDRRMVSASSKPTHGDYVSNDPYTSRRTLKPDRRYLLAIISDGVSNNTDDGALVQHVMKLAMRGMRAGDIARDVATNNAVLPHSDNATCIVAFLDGQSS</sequence>
<protein>
    <recommendedName>
        <fullName evidence="3">protein-serine/threonine phosphatase</fullName>
        <ecNumber evidence="3">3.1.3.16</ecNumber>
    </recommendedName>
</protein>
<evidence type="ECO:0000256" key="4">
    <source>
        <dbReference type="ARBA" id="ARBA00022723"/>
    </source>
</evidence>
<evidence type="ECO:0000256" key="9">
    <source>
        <dbReference type="RuleBase" id="RU003465"/>
    </source>
</evidence>
<evidence type="ECO:0000256" key="8">
    <source>
        <dbReference type="ARBA" id="ARBA00023211"/>
    </source>
</evidence>
<evidence type="ECO:0000259" key="11">
    <source>
        <dbReference type="PROSITE" id="PS51746"/>
    </source>
</evidence>
<evidence type="ECO:0000313" key="13">
    <source>
        <dbReference type="Proteomes" id="UP001147733"/>
    </source>
</evidence>
<dbReference type="InterPro" id="IPR000222">
    <property type="entry name" value="PP2C_BS"/>
</dbReference>
<feature type="domain" description="PPM-type phosphatase" evidence="11">
    <location>
        <begin position="17"/>
        <end position="314"/>
    </location>
</feature>
<reference evidence="12" key="1">
    <citation type="submission" date="2022-11" db="EMBL/GenBank/DDBJ databases">
        <authorList>
            <person name="Petersen C."/>
        </authorList>
    </citation>
    <scope>NUCLEOTIDE SEQUENCE</scope>
    <source>
        <strain evidence="12">IBT 23319</strain>
    </source>
</reference>
<dbReference type="PANTHER" id="PTHR13832">
    <property type="entry name" value="PROTEIN PHOSPHATASE 2C"/>
    <property type="match status" value="1"/>
</dbReference>
<evidence type="ECO:0000256" key="10">
    <source>
        <dbReference type="SAM" id="MobiDB-lite"/>
    </source>
</evidence>
<keyword evidence="8" id="KW-0464">Manganese</keyword>
<keyword evidence="13" id="KW-1185">Reference proteome</keyword>